<proteinExistence type="inferred from homology"/>
<comment type="similarity">
    <text evidence="12">Belongs to the RNA1 family.</text>
</comment>
<gene>
    <name evidence="16" type="ORF">BRAA10T44106Z</name>
</gene>
<evidence type="ECO:0000259" key="15">
    <source>
        <dbReference type="PROSITE" id="PS50097"/>
    </source>
</evidence>
<dbReference type="PROSITE" id="PS50176">
    <property type="entry name" value="ARM_REPEAT"/>
    <property type="match status" value="5"/>
</dbReference>
<dbReference type="CDD" id="cd18352">
    <property type="entry name" value="BTB_POZ_ARIA_plant"/>
    <property type="match status" value="1"/>
</dbReference>
<dbReference type="GO" id="GO:0016567">
    <property type="term" value="P:protein ubiquitination"/>
    <property type="evidence" value="ECO:0007669"/>
    <property type="project" value="UniProtKB-UniPathway"/>
</dbReference>
<organism evidence="16">
    <name type="scientific">Brassica campestris</name>
    <name type="common">Field mustard</name>
    <dbReference type="NCBI Taxonomy" id="3711"/>
    <lineage>
        <taxon>Eukaryota</taxon>
        <taxon>Viridiplantae</taxon>
        <taxon>Streptophyta</taxon>
        <taxon>Embryophyta</taxon>
        <taxon>Tracheophyta</taxon>
        <taxon>Spermatophyta</taxon>
        <taxon>Magnoliopsida</taxon>
        <taxon>eudicotyledons</taxon>
        <taxon>Gunneridae</taxon>
        <taxon>Pentapetalae</taxon>
        <taxon>rosids</taxon>
        <taxon>malvids</taxon>
        <taxon>Brassicales</taxon>
        <taxon>Brassicaceae</taxon>
        <taxon>Brassiceae</taxon>
        <taxon>Brassica</taxon>
    </lineage>
</organism>
<accession>A0A3P6D7C8</accession>
<feature type="compositionally biased region" description="Basic and acidic residues" evidence="14">
    <location>
        <begin position="1283"/>
        <end position="1296"/>
    </location>
</feature>
<keyword evidence="6" id="KW-0433">Leucine-rich repeat</keyword>
<dbReference type="Pfam" id="PF13516">
    <property type="entry name" value="LRR_6"/>
    <property type="match status" value="2"/>
</dbReference>
<dbReference type="InterPro" id="IPR001611">
    <property type="entry name" value="Leu-rich_rpt"/>
</dbReference>
<evidence type="ECO:0000256" key="3">
    <source>
        <dbReference type="ARBA" id="ARBA00004906"/>
    </source>
</evidence>
<feature type="compositionally biased region" description="Basic and acidic residues" evidence="14">
    <location>
        <begin position="1"/>
        <end position="37"/>
    </location>
</feature>
<protein>
    <recommendedName>
        <fullName evidence="15">BTB domain-containing protein</fullName>
    </recommendedName>
</protein>
<keyword evidence="5" id="KW-0963">Cytoplasm</keyword>
<dbReference type="PANTHER" id="PTHR46710">
    <property type="entry name" value="ARM REPEAT PROTEIN INTERACTING WITH ABF2"/>
    <property type="match status" value="1"/>
</dbReference>
<dbReference type="SUPFAM" id="SSF54695">
    <property type="entry name" value="POZ domain"/>
    <property type="match status" value="1"/>
</dbReference>
<sequence length="1296" mass="142076">MEQQQPERREGRSFPERKGQKRKLEEGAAAAAEDREISASTTTDGGGDAILNEIAAQVSVLNSAFSWQESDRAAAKRATQVLAELAKNAEDLVNVIVDGGAVPALMTHLQAPPYIDGDLAQKPFEHEVEKGSAFALGLLAIKPEYQKLIVDKGALPHLVNLLKRSKDGSTSRAVNSVIRRAADAITNLAHENSSIKTRVSRLEGGIPPLVDLLEFSDSKVQRAAAGALRTLAFKNDDNKNQIVECSALPKLILMLGSEDAAIHYEAVGVIGNLVHSSPNIKKEVLSAGALQPVIGLLSSCCPESQREAALLLGQFASTDSDCKVHIVQRGAVRPLIEMLQSPDVQLKEMSAFALGRLAQDSHNQAGIAHSGGLGPLLKLLDSRNGSLQHNAAFALYGLADNEDNVSDFIRVGGIQKLQDGEFIVQATKDCVSKTLKRLEEKIHGRVLRHLLYLMRISEKSIQRRVALALAHLCSPEDQRTIFIDENGIFISSCLLTGLELLLGLLGSTNTKQQLDGAAALYKLANKSMALSPVDAAPPSPTQRVYLGEQYVNSATLSDVTFLVEGRRFYAHRICLLASSDAFRAMFDGGYREKDARDIEIPNIKWEVFELMMRFIYTGSVDITIEISQDLLRAADQYLLEGLKRLCEYTIAQDITLENIGGMYDLSEAFHAMSLRQACILFILEHFDKLSTMHGQNQLVQRTIPEIREYFCRALTKSTTNLQGLRLSFMIDASSGNYPLCNAISDLFNPLYYRFMQMMADTLDSRPHTFSIKLWPPSLPTRQALIERMTNNLSSKTIFTDKFGSLTKDQAMENAKRIEDIAFSTANQQFEREPDGDGGSAVQLYAKECSKMILEVLKKGPVAKTEEVSSASPCKETVFDISKDKRDFIEAEEAEELLKPLKEPGNGYTKICFSNRSFGLGAARVAEPILASLKDQLKVVDLSDFVAGRPEVEALEVMNIFSSALEGSVLSSLNLSDNALGEKGVRAFGTLLKSLSSLEELYLMNDGISKEAAQAVSELIPSTENLRVLHFHNNMTGDEGAVAISEVVKRSPLLENFRCSSTRVGEGGGIALSEALENCTRMEKLDLRDNMFGTEAGVSLSKTLSRFDHLAEVYLSYLNLEDEGAIAIANALKDSAAPIEVLEMAGNDITVEAASAIAACVAAKQDLNKLNLSENELKDEGCVQIAKSVEEDHLKLQYIDMSNNYIRRAGARALAQVVAKKEGFKLLNIDGNIISEEGIEEVKEMLKKTPEVLGALDENDPDGEEEEEDDEEDEEKEGEGNNELESKLKKLEVNEDD</sequence>
<keyword evidence="4" id="KW-0343">GTPase activation</keyword>
<feature type="region of interest" description="Disordered" evidence="14">
    <location>
        <begin position="1"/>
        <end position="46"/>
    </location>
</feature>
<dbReference type="InterPro" id="IPR000210">
    <property type="entry name" value="BTB/POZ_dom"/>
</dbReference>
<dbReference type="Gene3D" id="1.10.246.200">
    <property type="entry name" value="WPP domain"/>
    <property type="match status" value="1"/>
</dbReference>
<evidence type="ECO:0000256" key="9">
    <source>
        <dbReference type="ARBA" id="ARBA00023212"/>
    </source>
</evidence>
<dbReference type="PROSITE" id="PS50097">
    <property type="entry name" value="BTB"/>
    <property type="match status" value="1"/>
</dbReference>
<comment type="subcellular location">
    <subcellularLocation>
        <location evidence="11">Cytoplasm</location>
        <location evidence="11">Cytoskeleton</location>
        <location evidence="11">Phragmoplast</location>
    </subcellularLocation>
    <subcellularLocation>
        <location evidence="1">Cytoplasm</location>
        <location evidence="1">Cytoskeleton</location>
        <location evidence="1">Spindle</location>
    </subcellularLocation>
    <subcellularLocation>
        <location evidence="2">Nucleus membrane</location>
        <topology evidence="2">Peripheral membrane protein</topology>
        <orientation evidence="2">Cytoplasmic side</orientation>
    </subcellularLocation>
</comment>
<dbReference type="GO" id="GO:0005096">
    <property type="term" value="F:GTPase activator activity"/>
    <property type="evidence" value="ECO:0007669"/>
    <property type="project" value="UniProtKB-KW"/>
</dbReference>
<feature type="repeat" description="ARM" evidence="13">
    <location>
        <begin position="371"/>
        <end position="413"/>
    </location>
</feature>
<dbReference type="InterPro" id="IPR016024">
    <property type="entry name" value="ARM-type_fold"/>
</dbReference>
<dbReference type="InterPro" id="IPR011333">
    <property type="entry name" value="SKP1/BTB/POZ_sf"/>
</dbReference>
<dbReference type="UniPathway" id="UPA00143"/>
<feature type="repeat" description="ARM" evidence="13">
    <location>
        <begin position="204"/>
        <end position="239"/>
    </location>
</feature>
<dbReference type="SUPFAM" id="SSF48371">
    <property type="entry name" value="ARM repeat"/>
    <property type="match status" value="1"/>
</dbReference>
<dbReference type="GO" id="GO:0009524">
    <property type="term" value="C:phragmoplast"/>
    <property type="evidence" value="ECO:0007669"/>
    <property type="project" value="UniProtKB-SubCell"/>
</dbReference>
<dbReference type="Pfam" id="PF00514">
    <property type="entry name" value="Arm"/>
    <property type="match status" value="3"/>
</dbReference>
<dbReference type="SMART" id="SM00185">
    <property type="entry name" value="ARM"/>
    <property type="match status" value="8"/>
</dbReference>
<evidence type="ECO:0000256" key="5">
    <source>
        <dbReference type="ARBA" id="ARBA00022490"/>
    </source>
</evidence>
<dbReference type="InterPro" id="IPR025265">
    <property type="entry name" value="WPP_dom"/>
</dbReference>
<dbReference type="Gene3D" id="1.25.10.10">
    <property type="entry name" value="Leucine-rich Repeat Variant"/>
    <property type="match status" value="2"/>
</dbReference>
<dbReference type="Pfam" id="PF00651">
    <property type="entry name" value="BTB"/>
    <property type="match status" value="1"/>
</dbReference>
<keyword evidence="8" id="KW-0472">Membrane</keyword>
<dbReference type="FunFam" id="3.80.10.10:FF:000883">
    <property type="entry name" value="RAN GTPase-activating protein 2"/>
    <property type="match status" value="1"/>
</dbReference>
<feature type="repeat" description="ARM" evidence="13">
    <location>
        <begin position="330"/>
        <end position="372"/>
    </location>
</feature>
<feature type="compositionally biased region" description="Acidic residues" evidence="14">
    <location>
        <begin position="1256"/>
        <end position="1281"/>
    </location>
</feature>
<dbReference type="SMART" id="SM00225">
    <property type="entry name" value="BTB"/>
    <property type="match status" value="1"/>
</dbReference>
<keyword evidence="9" id="KW-0206">Cytoskeleton</keyword>
<evidence type="ECO:0000256" key="12">
    <source>
        <dbReference type="ARBA" id="ARBA00060740"/>
    </source>
</evidence>
<evidence type="ECO:0000256" key="2">
    <source>
        <dbReference type="ARBA" id="ARBA00004335"/>
    </source>
</evidence>
<evidence type="ECO:0000256" key="6">
    <source>
        <dbReference type="ARBA" id="ARBA00022614"/>
    </source>
</evidence>
<feature type="repeat" description="ARM" evidence="13">
    <location>
        <begin position="246"/>
        <end position="288"/>
    </location>
</feature>
<evidence type="ECO:0000256" key="1">
    <source>
        <dbReference type="ARBA" id="ARBA00004186"/>
    </source>
</evidence>
<dbReference type="EMBL" id="LR031577">
    <property type="protein sequence ID" value="VDD18871.1"/>
    <property type="molecule type" value="Genomic_DNA"/>
</dbReference>
<dbReference type="Pfam" id="PF13943">
    <property type="entry name" value="WPP"/>
    <property type="match status" value="1"/>
</dbReference>
<feature type="domain" description="BTB" evidence="15">
    <location>
        <begin position="557"/>
        <end position="624"/>
    </location>
</feature>
<dbReference type="InterPro" id="IPR011989">
    <property type="entry name" value="ARM-like"/>
</dbReference>
<name>A0A3P6D7C8_BRACM</name>
<evidence type="ECO:0000256" key="10">
    <source>
        <dbReference type="ARBA" id="ARBA00023242"/>
    </source>
</evidence>
<feature type="repeat" description="ARM" evidence="13">
    <location>
        <begin position="153"/>
        <end position="194"/>
    </location>
</feature>
<keyword evidence="7" id="KW-0677">Repeat</keyword>
<dbReference type="Gene3D" id="3.30.710.10">
    <property type="entry name" value="Potassium Channel Kv1.1, Chain A"/>
    <property type="match status" value="1"/>
</dbReference>
<reference evidence="16" key="1">
    <citation type="submission" date="2018-11" db="EMBL/GenBank/DDBJ databases">
        <authorList>
            <consortium name="Genoscope - CEA"/>
            <person name="William W."/>
        </authorList>
    </citation>
    <scope>NUCLEOTIDE SEQUENCE</scope>
</reference>
<dbReference type="SUPFAM" id="SSF52047">
    <property type="entry name" value="RNI-like"/>
    <property type="match status" value="1"/>
</dbReference>
<evidence type="ECO:0000256" key="13">
    <source>
        <dbReference type="PROSITE-ProRule" id="PRU00259"/>
    </source>
</evidence>
<evidence type="ECO:0000313" key="16">
    <source>
        <dbReference type="EMBL" id="VDD18871.1"/>
    </source>
</evidence>
<dbReference type="InterPro" id="IPR038214">
    <property type="entry name" value="WPP_sf"/>
</dbReference>
<dbReference type="GO" id="GO:0031965">
    <property type="term" value="C:nuclear membrane"/>
    <property type="evidence" value="ECO:0007669"/>
    <property type="project" value="UniProtKB-SubCell"/>
</dbReference>
<dbReference type="InterPro" id="IPR044282">
    <property type="entry name" value="ABAP1/ARIA"/>
</dbReference>
<dbReference type="Gene3D" id="3.80.10.10">
    <property type="entry name" value="Ribonuclease Inhibitor"/>
    <property type="match status" value="2"/>
</dbReference>
<evidence type="ECO:0000256" key="7">
    <source>
        <dbReference type="ARBA" id="ARBA00022737"/>
    </source>
</evidence>
<comment type="pathway">
    <text evidence="3">Protein modification; protein ubiquitination.</text>
</comment>
<dbReference type="CDD" id="cd18504">
    <property type="entry name" value="BACK_ARIA_like"/>
    <property type="match status" value="1"/>
</dbReference>
<evidence type="ECO:0000256" key="11">
    <source>
        <dbReference type="ARBA" id="ARBA00060413"/>
    </source>
</evidence>
<feature type="region of interest" description="Disordered" evidence="14">
    <location>
        <begin position="1250"/>
        <end position="1296"/>
    </location>
</feature>
<dbReference type="SMART" id="SM00368">
    <property type="entry name" value="LRR_RI"/>
    <property type="match status" value="10"/>
</dbReference>
<evidence type="ECO:0000256" key="14">
    <source>
        <dbReference type="SAM" id="MobiDB-lite"/>
    </source>
</evidence>
<dbReference type="InterPro" id="IPR032675">
    <property type="entry name" value="LRR_dom_sf"/>
</dbReference>
<dbReference type="FunFam" id="3.30.710.10:FF:000178">
    <property type="entry name" value="Armadillo/beta-catenin repeat family protein"/>
    <property type="match status" value="1"/>
</dbReference>
<dbReference type="InterPro" id="IPR000225">
    <property type="entry name" value="Armadillo"/>
</dbReference>
<keyword evidence="10" id="KW-0539">Nucleus</keyword>
<evidence type="ECO:0000256" key="8">
    <source>
        <dbReference type="ARBA" id="ARBA00023136"/>
    </source>
</evidence>
<dbReference type="PANTHER" id="PTHR46710:SF1">
    <property type="entry name" value="ARM REPEAT PROTEIN INTERACTING WITH ABF2"/>
    <property type="match status" value="1"/>
</dbReference>
<dbReference type="GO" id="GO:0005819">
    <property type="term" value="C:spindle"/>
    <property type="evidence" value="ECO:0007669"/>
    <property type="project" value="UniProtKB-SubCell"/>
</dbReference>
<dbReference type="FunFam" id="1.10.246.200:FF:000001">
    <property type="entry name" value="WPP domain-containing protein 2"/>
    <property type="match status" value="1"/>
</dbReference>
<dbReference type="GO" id="GO:0006913">
    <property type="term" value="P:nucleocytoplasmic transport"/>
    <property type="evidence" value="ECO:0007669"/>
    <property type="project" value="UniProtKB-ARBA"/>
</dbReference>
<evidence type="ECO:0000256" key="4">
    <source>
        <dbReference type="ARBA" id="ARBA00022468"/>
    </source>
</evidence>